<dbReference type="EMBL" id="JBFXLR010000009">
    <property type="protein sequence ID" value="KAL2855782.1"/>
    <property type="molecule type" value="Genomic_DNA"/>
</dbReference>
<dbReference type="GeneID" id="98154471"/>
<keyword evidence="2" id="KW-1185">Reference proteome</keyword>
<gene>
    <name evidence="1" type="ORF">BJX68DRAFT_231149</name>
</gene>
<evidence type="ECO:0008006" key="3">
    <source>
        <dbReference type="Google" id="ProtNLM"/>
    </source>
</evidence>
<reference evidence="1 2" key="1">
    <citation type="submission" date="2024-07" db="EMBL/GenBank/DDBJ databases">
        <title>Section-level genome sequencing and comparative genomics of Aspergillus sections Usti and Cavernicolus.</title>
        <authorList>
            <consortium name="Lawrence Berkeley National Laboratory"/>
            <person name="Nybo J.L."/>
            <person name="Vesth T.C."/>
            <person name="Theobald S."/>
            <person name="Frisvad J.C."/>
            <person name="Larsen T.O."/>
            <person name="Kjaerboelling I."/>
            <person name="Rothschild-Mancinelli K."/>
            <person name="Lyhne E.K."/>
            <person name="Kogle M.E."/>
            <person name="Barry K."/>
            <person name="Clum A."/>
            <person name="Na H."/>
            <person name="Ledsgaard L."/>
            <person name="Lin J."/>
            <person name="Lipzen A."/>
            <person name="Kuo A."/>
            <person name="Riley R."/>
            <person name="Mondo S."/>
            <person name="LaButti K."/>
            <person name="Haridas S."/>
            <person name="Pangalinan J."/>
            <person name="Salamov A.A."/>
            <person name="Simmons B.A."/>
            <person name="Magnuson J.K."/>
            <person name="Chen J."/>
            <person name="Drula E."/>
            <person name="Henrissat B."/>
            <person name="Wiebenga A."/>
            <person name="Lubbers R.J."/>
            <person name="Gomes A.C."/>
            <person name="Macurrencykelacurrency M.R."/>
            <person name="Stajich J."/>
            <person name="Grigoriev I.V."/>
            <person name="Mortensen U.H."/>
            <person name="De vries R.P."/>
            <person name="Baker S.E."/>
            <person name="Andersen M.R."/>
        </authorList>
    </citation>
    <scope>NUCLEOTIDE SEQUENCE [LARGE SCALE GENOMIC DNA]</scope>
    <source>
        <strain evidence="1 2">CBS 756.74</strain>
    </source>
</reference>
<proteinExistence type="predicted"/>
<dbReference type="RefSeq" id="XP_070902189.1">
    <property type="nucleotide sequence ID" value="XM_071039307.1"/>
</dbReference>
<dbReference type="InterPro" id="IPR036770">
    <property type="entry name" value="Ankyrin_rpt-contain_sf"/>
</dbReference>
<dbReference type="Gene3D" id="1.25.40.20">
    <property type="entry name" value="Ankyrin repeat-containing domain"/>
    <property type="match status" value="1"/>
</dbReference>
<accession>A0ABR4KUR1</accession>
<sequence>MAAPPGAPGVPAPPAPAPPTPAGVYQFLDPLNPWRHFADLMLDTLSEREIADVLKQHPTFAGYVVVVYGRRRWSNDGWLCLRNTQETETWHRERDREDQLKLQLWELAEQRRALLGTAAATPFTQKLLWVQIELENIKRQFLLRALRAVVANQTAYNPLAGLAQPSPLQQQYIAWRAYILQDLTARIHGCDGELLDLILRLVATGPNPARPNRPVRLTARNLPGFYPSVRATTNLRRYPCLIDKLVERDCVGALRFLRWLGVFTPVSYTRQGHTMLHEALARESRLATRYLIQSYMPIEIWRRPYGTLCLQQNHATPSDLEYLVQHERFAEFKRIWQRIYPVFATLPAAQQPLGVEIFRTGNLHDILATWANRAFAEELAAPPLNLDLGAIVPWAHNHRIAIQGGTVWHLAVLNDNTDFLDFVWRVPANKATIDLDNQTGPPYRTPLELAIQHDQRDQAARLIQYGATVTRTHVEDINKGLPTTQDRLWQTLLHSTSTDLRVGAGTIEGGWLHHIVNGLNDHITRINQDPDLARAQKTKEKRLYVGRAKSLIQKIIAGTLYSMPVDRNMQDAAGLTARALAEQFGLSMTVINVL</sequence>
<evidence type="ECO:0000313" key="1">
    <source>
        <dbReference type="EMBL" id="KAL2855782.1"/>
    </source>
</evidence>
<dbReference type="SUPFAM" id="SSF48403">
    <property type="entry name" value="Ankyrin repeat"/>
    <property type="match status" value="1"/>
</dbReference>
<protein>
    <recommendedName>
        <fullName evidence="3">Ankyrin repeat domain-containing protein</fullName>
    </recommendedName>
</protein>
<dbReference type="Proteomes" id="UP001610444">
    <property type="component" value="Unassembled WGS sequence"/>
</dbReference>
<evidence type="ECO:0000313" key="2">
    <source>
        <dbReference type="Proteomes" id="UP001610444"/>
    </source>
</evidence>
<name>A0ABR4KUR1_9EURO</name>
<organism evidence="1 2">
    <name type="scientific">Aspergillus pseudodeflectus</name>
    <dbReference type="NCBI Taxonomy" id="176178"/>
    <lineage>
        <taxon>Eukaryota</taxon>
        <taxon>Fungi</taxon>
        <taxon>Dikarya</taxon>
        <taxon>Ascomycota</taxon>
        <taxon>Pezizomycotina</taxon>
        <taxon>Eurotiomycetes</taxon>
        <taxon>Eurotiomycetidae</taxon>
        <taxon>Eurotiales</taxon>
        <taxon>Aspergillaceae</taxon>
        <taxon>Aspergillus</taxon>
        <taxon>Aspergillus subgen. Nidulantes</taxon>
    </lineage>
</organism>
<comment type="caution">
    <text evidence="1">The sequence shown here is derived from an EMBL/GenBank/DDBJ whole genome shotgun (WGS) entry which is preliminary data.</text>
</comment>